<name>A0A484BBN3_DRONA</name>
<gene>
    <name evidence="1" type="ORF">AWZ03_008176</name>
</gene>
<evidence type="ECO:0000313" key="1">
    <source>
        <dbReference type="EMBL" id="TDG45410.1"/>
    </source>
</evidence>
<reference evidence="1 2" key="1">
    <citation type="journal article" date="2019" name="J. Hered.">
        <title>An Improved Genome Assembly for Drosophila navojoa, the Basal Species in the mojavensis Cluster.</title>
        <authorList>
            <person name="Vanderlinde T."/>
            <person name="Dupim E.G."/>
            <person name="Nazario-Yepiz N.O."/>
            <person name="Carvalho A.B."/>
        </authorList>
    </citation>
    <scope>NUCLEOTIDE SEQUENCE [LARGE SCALE GENOMIC DNA]</scope>
    <source>
        <strain evidence="1">Navoj_Jal97</strain>
        <tissue evidence="1">Whole organism</tissue>
    </source>
</reference>
<dbReference type="EMBL" id="LSRL02000078">
    <property type="protein sequence ID" value="TDG45410.1"/>
    <property type="molecule type" value="Genomic_DNA"/>
</dbReference>
<comment type="caution">
    <text evidence="1">The sequence shown here is derived from an EMBL/GenBank/DDBJ whole genome shotgun (WGS) entry which is preliminary data.</text>
</comment>
<dbReference type="Proteomes" id="UP000295192">
    <property type="component" value="Unassembled WGS sequence"/>
</dbReference>
<dbReference type="AlphaFoldDB" id="A0A484BBN3"/>
<keyword evidence="2" id="KW-1185">Reference proteome</keyword>
<accession>A0A484BBN3</accession>
<dbReference type="OMA" id="FKCNRGS"/>
<proteinExistence type="predicted"/>
<organism evidence="1 2">
    <name type="scientific">Drosophila navojoa</name>
    <name type="common">Fruit fly</name>
    <dbReference type="NCBI Taxonomy" id="7232"/>
    <lineage>
        <taxon>Eukaryota</taxon>
        <taxon>Metazoa</taxon>
        <taxon>Ecdysozoa</taxon>
        <taxon>Arthropoda</taxon>
        <taxon>Hexapoda</taxon>
        <taxon>Insecta</taxon>
        <taxon>Pterygota</taxon>
        <taxon>Neoptera</taxon>
        <taxon>Endopterygota</taxon>
        <taxon>Diptera</taxon>
        <taxon>Brachycera</taxon>
        <taxon>Muscomorpha</taxon>
        <taxon>Ephydroidea</taxon>
        <taxon>Drosophilidae</taxon>
        <taxon>Drosophila</taxon>
    </lineage>
</organism>
<sequence>MSLSTALMPQQRPQCNRKSAQIFARFFEQRYGNWSCMRSRGICRSTQAVLEQQVQQVRCVDQQLGGFIQTQQRGSFVALQRNQLLALHREDYRIYSQSVDLDSFFSEQEKCDKVSDVCLLNDHFILVKMPQQVPEQSQKQAPLQHVPELNVRQPELQRKLSSRLPRCFKCNRSNRVSPILEELEEPEPVGYKPWIVHDDDDVEVFSSTTRIIPVHSEQEMQALSLPTHTAGEDSLVVEQSLPKLQLEALHTSPPAAVSVPSHPISRGPLHWFLWPFRRRLQRRKAPLAAVHKTYFITWKKPPETLWRGYGVDRAVADKVALRRCRSAIF</sequence>
<dbReference type="KEGG" id="dnv:108649778"/>
<protein>
    <submittedName>
        <fullName evidence="1">Uncharacterized protein</fullName>
    </submittedName>
</protein>
<evidence type="ECO:0000313" key="2">
    <source>
        <dbReference type="Proteomes" id="UP000295192"/>
    </source>
</evidence>
<dbReference type="OrthoDB" id="8007260at2759"/>